<evidence type="ECO:0000256" key="3">
    <source>
        <dbReference type="ARBA" id="ARBA00022490"/>
    </source>
</evidence>
<evidence type="ECO:0000256" key="2">
    <source>
        <dbReference type="ARBA" id="ARBA00008316"/>
    </source>
</evidence>
<evidence type="ECO:0000259" key="9">
    <source>
        <dbReference type="Pfam" id="PF01316"/>
    </source>
</evidence>
<dbReference type="GO" id="GO:1900079">
    <property type="term" value="P:regulation of arginine biosynthetic process"/>
    <property type="evidence" value="ECO:0007669"/>
    <property type="project" value="UniProtKB-UniRule"/>
</dbReference>
<evidence type="ECO:0000256" key="6">
    <source>
        <dbReference type="ARBA" id="ARBA00023163"/>
    </source>
</evidence>
<dbReference type="Pfam" id="PF01316">
    <property type="entry name" value="Arg_repressor"/>
    <property type="match status" value="1"/>
</dbReference>
<dbReference type="PANTHER" id="PTHR34471:SF1">
    <property type="entry name" value="ARGININE REPRESSOR"/>
    <property type="match status" value="1"/>
</dbReference>
<dbReference type="GO" id="GO:0051259">
    <property type="term" value="P:protein complex oligomerization"/>
    <property type="evidence" value="ECO:0007669"/>
    <property type="project" value="InterPro"/>
</dbReference>
<dbReference type="SUPFAM" id="SSF55252">
    <property type="entry name" value="C-terminal domain of arginine repressor"/>
    <property type="match status" value="1"/>
</dbReference>
<dbReference type="InterPro" id="IPR036388">
    <property type="entry name" value="WH-like_DNA-bd_sf"/>
</dbReference>
<evidence type="ECO:0000313" key="12">
    <source>
        <dbReference type="Proteomes" id="UP000475928"/>
    </source>
</evidence>
<reference evidence="11 12" key="1">
    <citation type="submission" date="2020-02" db="EMBL/GenBank/DDBJ databases">
        <title>Draft genome sequence of Lactococcus sp. Hs20B0-1.</title>
        <authorList>
            <person name="Noda S."/>
            <person name="Yuki M."/>
            <person name="Ohkuma M."/>
        </authorList>
    </citation>
    <scope>NUCLEOTIDE SEQUENCE [LARGE SCALE GENOMIC DNA]</scope>
    <source>
        <strain evidence="11 12">Hs20B0-1</strain>
    </source>
</reference>
<dbReference type="InterPro" id="IPR001669">
    <property type="entry name" value="Arg_repress"/>
</dbReference>
<dbReference type="AlphaFoldDB" id="A0A6A0B791"/>
<feature type="domain" description="Arginine repressor C-terminal" evidence="10">
    <location>
        <begin position="88"/>
        <end position="154"/>
    </location>
</feature>
<dbReference type="GO" id="GO:0034618">
    <property type="term" value="F:arginine binding"/>
    <property type="evidence" value="ECO:0007669"/>
    <property type="project" value="InterPro"/>
</dbReference>
<gene>
    <name evidence="11" type="primary">argR2</name>
    <name evidence="7" type="synonym">argR</name>
    <name evidence="11" type="ORF">Hs20B_07590</name>
</gene>
<dbReference type="Gene3D" id="1.10.10.10">
    <property type="entry name" value="Winged helix-like DNA-binding domain superfamily/Winged helix DNA-binding domain"/>
    <property type="match status" value="1"/>
</dbReference>
<name>A0A6A0B791_9LACT</name>
<dbReference type="SUPFAM" id="SSF46785">
    <property type="entry name" value="Winged helix' DNA-binding domain"/>
    <property type="match status" value="1"/>
</dbReference>
<dbReference type="EMBL" id="BLLH01000003">
    <property type="protein sequence ID" value="GFH40361.1"/>
    <property type="molecule type" value="Genomic_DNA"/>
</dbReference>
<sequence>MKKSERQQIIRQLIQNEKIETQDDLSQRLLKKGISTTQATLSRDIRELGIIKNRYDEGSFYTLFEFSQNSPLADHVGGSLVTGLLATFKNYVLRVDRTMFMIVAHTGLGEADLVANAIDAAERYDILGTIAGADTLLITCRDIESAERVEREIKNAIT</sequence>
<comment type="function">
    <text evidence="7">Regulates arginine biosynthesis genes.</text>
</comment>
<dbReference type="InterPro" id="IPR020900">
    <property type="entry name" value="Arg_repress_DNA-bd"/>
</dbReference>
<comment type="subcellular location">
    <subcellularLocation>
        <location evidence="1 7">Cytoplasm</location>
    </subcellularLocation>
</comment>
<evidence type="ECO:0000256" key="5">
    <source>
        <dbReference type="ARBA" id="ARBA00023125"/>
    </source>
</evidence>
<dbReference type="InterPro" id="IPR036390">
    <property type="entry name" value="WH_DNA-bd_sf"/>
</dbReference>
<dbReference type="InterPro" id="IPR020899">
    <property type="entry name" value="Arg_repress_C"/>
</dbReference>
<keyword evidence="7" id="KW-0055">Arginine biosynthesis</keyword>
<keyword evidence="4 7" id="KW-0805">Transcription regulation</keyword>
<evidence type="ECO:0000256" key="4">
    <source>
        <dbReference type="ARBA" id="ARBA00023015"/>
    </source>
</evidence>
<keyword evidence="6 7" id="KW-0804">Transcription</keyword>
<protein>
    <recommendedName>
        <fullName evidence="7 8">Arginine repressor</fullName>
    </recommendedName>
</protein>
<keyword evidence="7" id="KW-0028">Amino-acid biosynthesis</keyword>
<proteinExistence type="inferred from homology"/>
<accession>A0A6A0B791</accession>
<keyword evidence="12" id="KW-1185">Reference proteome</keyword>
<comment type="caution">
    <text evidence="11">The sequence shown here is derived from an EMBL/GenBank/DDBJ whole genome shotgun (WGS) entry which is preliminary data.</text>
</comment>
<dbReference type="Proteomes" id="UP000475928">
    <property type="component" value="Unassembled WGS sequence"/>
</dbReference>
<keyword evidence="5 7" id="KW-0238">DNA-binding</keyword>
<dbReference type="GO" id="GO:0006526">
    <property type="term" value="P:L-arginine biosynthetic process"/>
    <property type="evidence" value="ECO:0007669"/>
    <property type="project" value="UniProtKB-UniPathway"/>
</dbReference>
<dbReference type="PRINTS" id="PR01467">
    <property type="entry name" value="ARGREPRESSOR"/>
</dbReference>
<evidence type="ECO:0000256" key="7">
    <source>
        <dbReference type="HAMAP-Rule" id="MF_00173"/>
    </source>
</evidence>
<dbReference type="HAMAP" id="MF_00173">
    <property type="entry name" value="Arg_repressor"/>
    <property type="match status" value="1"/>
</dbReference>
<evidence type="ECO:0000313" key="11">
    <source>
        <dbReference type="EMBL" id="GFH40361.1"/>
    </source>
</evidence>
<dbReference type="InterPro" id="IPR036251">
    <property type="entry name" value="Arg_repress_C_sf"/>
</dbReference>
<dbReference type="GO" id="GO:0005737">
    <property type="term" value="C:cytoplasm"/>
    <property type="evidence" value="ECO:0007669"/>
    <property type="project" value="UniProtKB-SubCell"/>
</dbReference>
<evidence type="ECO:0000256" key="1">
    <source>
        <dbReference type="ARBA" id="ARBA00004496"/>
    </source>
</evidence>
<dbReference type="Gene3D" id="3.30.1360.40">
    <property type="match status" value="1"/>
</dbReference>
<comment type="pathway">
    <text evidence="7">Amino-acid biosynthesis; L-arginine biosynthesis [regulation].</text>
</comment>
<dbReference type="NCBIfam" id="TIGR01529">
    <property type="entry name" value="argR_whole"/>
    <property type="match status" value="1"/>
</dbReference>
<dbReference type="UniPathway" id="UPA00068"/>
<feature type="domain" description="Arginine repressor DNA-binding" evidence="9">
    <location>
        <begin position="1"/>
        <end position="60"/>
    </location>
</feature>
<dbReference type="GO" id="GO:0003677">
    <property type="term" value="F:DNA binding"/>
    <property type="evidence" value="ECO:0007669"/>
    <property type="project" value="UniProtKB-KW"/>
</dbReference>
<evidence type="ECO:0000256" key="8">
    <source>
        <dbReference type="NCBIfam" id="TIGR01529"/>
    </source>
</evidence>
<dbReference type="PANTHER" id="PTHR34471">
    <property type="entry name" value="ARGININE REPRESSOR"/>
    <property type="match status" value="1"/>
</dbReference>
<comment type="similarity">
    <text evidence="2 7">Belongs to the ArgR family.</text>
</comment>
<organism evidence="11 12">
    <name type="scientific">Pseudolactococcus insecticola</name>
    <dbReference type="NCBI Taxonomy" id="2709158"/>
    <lineage>
        <taxon>Bacteria</taxon>
        <taxon>Bacillati</taxon>
        <taxon>Bacillota</taxon>
        <taxon>Bacilli</taxon>
        <taxon>Lactobacillales</taxon>
        <taxon>Streptococcaceae</taxon>
        <taxon>Pseudolactococcus</taxon>
    </lineage>
</organism>
<dbReference type="GO" id="GO:0003700">
    <property type="term" value="F:DNA-binding transcription factor activity"/>
    <property type="evidence" value="ECO:0007669"/>
    <property type="project" value="UniProtKB-UniRule"/>
</dbReference>
<dbReference type="RefSeq" id="WP_172355832.1">
    <property type="nucleotide sequence ID" value="NZ_BLLH01000003.1"/>
</dbReference>
<dbReference type="Pfam" id="PF02863">
    <property type="entry name" value="Arg_repressor_C"/>
    <property type="match status" value="1"/>
</dbReference>
<keyword evidence="7" id="KW-0678">Repressor</keyword>
<keyword evidence="3 7" id="KW-0963">Cytoplasm</keyword>
<evidence type="ECO:0000259" key="10">
    <source>
        <dbReference type="Pfam" id="PF02863"/>
    </source>
</evidence>